<keyword evidence="1" id="KW-0227">DNA damage</keyword>
<dbReference type="SUPFAM" id="SSF52141">
    <property type="entry name" value="Uracil-DNA glycosylase-like"/>
    <property type="match status" value="1"/>
</dbReference>
<dbReference type="PANTHER" id="PTHR12159:SF9">
    <property type="entry name" value="G_T MISMATCH-SPECIFIC THYMINE DNA GLYCOSYLASE"/>
    <property type="match status" value="1"/>
</dbReference>
<evidence type="ECO:0000313" key="6">
    <source>
        <dbReference type="EMBL" id="KAJ4463980.1"/>
    </source>
</evidence>
<feature type="compositionally biased region" description="Basic and acidic residues" evidence="4">
    <location>
        <begin position="302"/>
        <end position="311"/>
    </location>
</feature>
<gene>
    <name evidence="6" type="ORF">C8J55DRAFT_567117</name>
</gene>
<dbReference type="CDD" id="cd10028">
    <property type="entry name" value="UDG-F2_TDG_MUG"/>
    <property type="match status" value="1"/>
</dbReference>
<organism evidence="6 7">
    <name type="scientific">Lentinula lateritia</name>
    <dbReference type="NCBI Taxonomy" id="40482"/>
    <lineage>
        <taxon>Eukaryota</taxon>
        <taxon>Fungi</taxon>
        <taxon>Dikarya</taxon>
        <taxon>Basidiomycota</taxon>
        <taxon>Agaricomycotina</taxon>
        <taxon>Agaricomycetes</taxon>
        <taxon>Agaricomycetidae</taxon>
        <taxon>Agaricales</taxon>
        <taxon>Marasmiineae</taxon>
        <taxon>Omphalotaceae</taxon>
        <taxon>Lentinula</taxon>
    </lineage>
</organism>
<name>A0A9W9DDM8_9AGAR</name>
<evidence type="ECO:0000256" key="4">
    <source>
        <dbReference type="SAM" id="MobiDB-lite"/>
    </source>
</evidence>
<feature type="domain" description="Uracil-DNA glycosylase-like" evidence="5">
    <location>
        <begin position="160"/>
        <end position="307"/>
    </location>
</feature>
<dbReference type="Pfam" id="PF03167">
    <property type="entry name" value="UDG"/>
    <property type="match status" value="1"/>
</dbReference>
<dbReference type="EMBL" id="JANVFS010000063">
    <property type="protein sequence ID" value="KAJ4463980.1"/>
    <property type="molecule type" value="Genomic_DNA"/>
</dbReference>
<comment type="caution">
    <text evidence="6">The sequence shown here is derived from an EMBL/GenBank/DDBJ whole genome shotgun (WGS) entry which is preliminary data.</text>
</comment>
<dbReference type="Gene3D" id="3.40.470.10">
    <property type="entry name" value="Uracil-DNA glycosylase-like domain"/>
    <property type="match status" value="1"/>
</dbReference>
<evidence type="ECO:0000259" key="5">
    <source>
        <dbReference type="Pfam" id="PF03167"/>
    </source>
</evidence>
<dbReference type="InterPro" id="IPR005122">
    <property type="entry name" value="Uracil-DNA_glycosylase-like"/>
</dbReference>
<dbReference type="AlphaFoldDB" id="A0A9W9DDM8"/>
<feature type="compositionally biased region" description="Polar residues" evidence="4">
    <location>
        <begin position="290"/>
        <end position="300"/>
    </location>
</feature>
<keyword evidence="2" id="KW-0378">Hydrolase</keyword>
<proteinExistence type="predicted"/>
<dbReference type="GO" id="GO:0006285">
    <property type="term" value="P:base-excision repair, AP site formation"/>
    <property type="evidence" value="ECO:0007669"/>
    <property type="project" value="InterPro"/>
</dbReference>
<dbReference type="InterPro" id="IPR015637">
    <property type="entry name" value="MUG/TDG"/>
</dbReference>
<dbReference type="Proteomes" id="UP001150238">
    <property type="component" value="Unassembled WGS sequence"/>
</dbReference>
<evidence type="ECO:0000256" key="1">
    <source>
        <dbReference type="ARBA" id="ARBA00022763"/>
    </source>
</evidence>
<reference evidence="6" key="1">
    <citation type="submission" date="2022-08" db="EMBL/GenBank/DDBJ databases">
        <authorList>
            <consortium name="DOE Joint Genome Institute"/>
            <person name="Min B."/>
            <person name="Riley R."/>
            <person name="Sierra-Patev S."/>
            <person name="Naranjo-Ortiz M."/>
            <person name="Looney B."/>
            <person name="Konkel Z."/>
            <person name="Slot J.C."/>
            <person name="Sakamoto Y."/>
            <person name="Steenwyk J.L."/>
            <person name="Rokas A."/>
            <person name="Carro J."/>
            <person name="Camarero S."/>
            <person name="Ferreira P."/>
            <person name="Molpeceres G."/>
            <person name="Ruiz-Duenas F.J."/>
            <person name="Serrano A."/>
            <person name="Henrissat B."/>
            <person name="Drula E."/>
            <person name="Hughes K.W."/>
            <person name="Mata J.L."/>
            <person name="Ishikawa N.K."/>
            <person name="Vargas-Isla R."/>
            <person name="Ushijima S."/>
            <person name="Smith C.A."/>
            <person name="Ahrendt S."/>
            <person name="Andreopoulos W."/>
            <person name="He G."/>
            <person name="Labutti K."/>
            <person name="Lipzen A."/>
            <person name="Ng V."/>
            <person name="Sandor L."/>
            <person name="Barry K."/>
            <person name="Martinez A.T."/>
            <person name="Xiao Y."/>
            <person name="Gibbons J.G."/>
            <person name="Terashima K."/>
            <person name="Hibbett D.S."/>
            <person name="Grigoriev I.V."/>
        </authorList>
    </citation>
    <scope>NUCLEOTIDE SEQUENCE</scope>
    <source>
        <strain evidence="6">Sp2 HRB7682 ss15</strain>
    </source>
</reference>
<reference evidence="6" key="2">
    <citation type="journal article" date="2023" name="Proc. Natl. Acad. Sci. U.S.A.">
        <title>A global phylogenomic analysis of the shiitake genus Lentinula.</title>
        <authorList>
            <person name="Sierra-Patev S."/>
            <person name="Min B."/>
            <person name="Naranjo-Ortiz M."/>
            <person name="Looney B."/>
            <person name="Konkel Z."/>
            <person name="Slot J.C."/>
            <person name="Sakamoto Y."/>
            <person name="Steenwyk J.L."/>
            <person name="Rokas A."/>
            <person name="Carro J."/>
            <person name="Camarero S."/>
            <person name="Ferreira P."/>
            <person name="Molpeceres G."/>
            <person name="Ruiz-Duenas F.J."/>
            <person name="Serrano A."/>
            <person name="Henrissat B."/>
            <person name="Drula E."/>
            <person name="Hughes K.W."/>
            <person name="Mata J.L."/>
            <person name="Ishikawa N.K."/>
            <person name="Vargas-Isla R."/>
            <person name="Ushijima S."/>
            <person name="Smith C.A."/>
            <person name="Donoghue J."/>
            <person name="Ahrendt S."/>
            <person name="Andreopoulos W."/>
            <person name="He G."/>
            <person name="LaButti K."/>
            <person name="Lipzen A."/>
            <person name="Ng V."/>
            <person name="Riley R."/>
            <person name="Sandor L."/>
            <person name="Barry K."/>
            <person name="Martinez A.T."/>
            <person name="Xiao Y."/>
            <person name="Gibbons J.G."/>
            <person name="Terashima K."/>
            <person name="Grigoriev I.V."/>
            <person name="Hibbett D."/>
        </authorList>
    </citation>
    <scope>NUCLEOTIDE SEQUENCE</scope>
    <source>
        <strain evidence="6">Sp2 HRB7682 ss15</strain>
    </source>
</reference>
<protein>
    <recommendedName>
        <fullName evidence="5">Uracil-DNA glycosylase-like domain-containing protein</fullName>
    </recommendedName>
</protein>
<dbReference type="PANTHER" id="PTHR12159">
    <property type="entry name" value="G/T AND G/U MISMATCH-SPECIFIC DNA GLYCOSYLASE"/>
    <property type="match status" value="1"/>
</dbReference>
<evidence type="ECO:0000313" key="7">
    <source>
        <dbReference type="Proteomes" id="UP001150238"/>
    </source>
</evidence>
<dbReference type="InterPro" id="IPR036895">
    <property type="entry name" value="Uracil-DNA_glycosylase-like_sf"/>
</dbReference>
<keyword evidence="3" id="KW-0234">DNA repair</keyword>
<feature type="region of interest" description="Disordered" evidence="4">
    <location>
        <begin position="66"/>
        <end position="126"/>
    </location>
</feature>
<evidence type="ECO:0000256" key="2">
    <source>
        <dbReference type="ARBA" id="ARBA00022801"/>
    </source>
</evidence>
<feature type="compositionally biased region" description="Low complexity" evidence="4">
    <location>
        <begin position="66"/>
        <end position="75"/>
    </location>
</feature>
<dbReference type="GO" id="GO:0008263">
    <property type="term" value="F:pyrimidine-specific mismatch base pair DNA N-glycosylase activity"/>
    <property type="evidence" value="ECO:0007669"/>
    <property type="project" value="TreeGrafter"/>
</dbReference>
<evidence type="ECO:0000256" key="3">
    <source>
        <dbReference type="ARBA" id="ARBA00023204"/>
    </source>
</evidence>
<dbReference type="GO" id="GO:0004844">
    <property type="term" value="F:uracil DNA N-glycosylase activity"/>
    <property type="evidence" value="ECO:0007669"/>
    <property type="project" value="TreeGrafter"/>
</dbReference>
<accession>A0A9W9DDM8</accession>
<feature type="compositionally biased region" description="Basic and acidic residues" evidence="4">
    <location>
        <begin position="89"/>
        <end position="108"/>
    </location>
</feature>
<feature type="compositionally biased region" description="Polar residues" evidence="4">
    <location>
        <begin position="319"/>
        <end position="329"/>
    </location>
</feature>
<sequence>MAALKIPVVPASALQDLPRRKAGFQAPYTPGDTPRSSTIISSTSSADIVPRLFPVVEIQIPAGIRTSARTPSRSPRNNKGTSYALGSKRGRDSDKEEEQREEKNTKQDNDEEVASTPLKSKVGPARSAVRRLAAKRIRAGLEGSPSKDERPKGIPDRLLINLDIVFCGINPSMTSEGNKLHFSGRGNQFYSCLLHAELISPGTTFEHAPDLPRRFSLGLTDLVARATASVKEVSAYEKTQAVPGFFRKIVECRPRIVCFVSLGIGETVCKALQCQWAKPKAPREAKTRNGKSTSSSQTSKLIEWKSRPARREKSKAKSPPSNEKSQPSQNLADIRAYMLPFKLTYPQIEPVASGTVTESLFFALPSTSGANACSYNLADKKQLFAELHAQLQLIKHGSPDAPDTSNFEVINITRFLA</sequence>
<feature type="region of interest" description="Disordered" evidence="4">
    <location>
        <begin position="280"/>
        <end position="329"/>
    </location>
</feature>